<reference evidence="3" key="2">
    <citation type="submission" date="2025-09" db="UniProtKB">
        <authorList>
            <consortium name="Ensembl"/>
        </authorList>
    </citation>
    <scope>IDENTIFICATION</scope>
</reference>
<dbReference type="GeneTree" id="ENSGT00940000177401"/>
<dbReference type="InterPro" id="IPR032549">
    <property type="entry name" value="DUF4939"/>
</dbReference>
<evidence type="ECO:0000259" key="2">
    <source>
        <dbReference type="Pfam" id="PF16297"/>
    </source>
</evidence>
<dbReference type="Pfam" id="PF16297">
    <property type="entry name" value="DUF4939"/>
    <property type="match status" value="1"/>
</dbReference>
<dbReference type="STRING" id="8078.ENSFHEP00000014214"/>
<dbReference type="Proteomes" id="UP000265000">
    <property type="component" value="Unplaced"/>
</dbReference>
<protein>
    <recommendedName>
        <fullName evidence="2">DUF4939 domain-containing protein</fullName>
    </recommendedName>
</protein>
<reference evidence="3" key="1">
    <citation type="submission" date="2025-08" db="UniProtKB">
        <authorList>
            <consortium name="Ensembl"/>
        </authorList>
    </citation>
    <scope>IDENTIFICATION</scope>
</reference>
<feature type="compositionally biased region" description="Pro residues" evidence="1">
    <location>
        <begin position="60"/>
        <end position="72"/>
    </location>
</feature>
<sequence length="213" mass="23483">MTEEHSGQTSSADSFGRALSAQQDQIRGLEATVISVQNQLQGVAAQLNQLTDFLQSRPQPAAPAEPDPPPAPASVVTSPIPETFSPSPEKFSGDNGDCGGFLFQCSLAFSHSPHSFPSDDLKITFILQLLTGRALRWAESHFPDCQQFGCTFSEFISEFKTFFSAESDEAMDSRRLLTLRQRGRRVADFAIDILFHSFPPRSNRSNPLRSFPN</sequence>
<accession>A0A3Q2PN10</accession>
<evidence type="ECO:0000256" key="1">
    <source>
        <dbReference type="SAM" id="MobiDB-lite"/>
    </source>
</evidence>
<evidence type="ECO:0000313" key="4">
    <source>
        <dbReference type="Proteomes" id="UP000265000"/>
    </source>
</evidence>
<proteinExistence type="predicted"/>
<evidence type="ECO:0000313" key="3">
    <source>
        <dbReference type="Ensembl" id="ENSFHEP00000014214.1"/>
    </source>
</evidence>
<dbReference type="AlphaFoldDB" id="A0A3Q2PN10"/>
<organism evidence="3 4">
    <name type="scientific">Fundulus heteroclitus</name>
    <name type="common">Killifish</name>
    <name type="synonym">Mummichog</name>
    <dbReference type="NCBI Taxonomy" id="8078"/>
    <lineage>
        <taxon>Eukaryota</taxon>
        <taxon>Metazoa</taxon>
        <taxon>Chordata</taxon>
        <taxon>Craniata</taxon>
        <taxon>Vertebrata</taxon>
        <taxon>Euteleostomi</taxon>
        <taxon>Actinopterygii</taxon>
        <taxon>Neopterygii</taxon>
        <taxon>Teleostei</taxon>
        <taxon>Neoteleostei</taxon>
        <taxon>Acanthomorphata</taxon>
        <taxon>Ovalentaria</taxon>
        <taxon>Atherinomorphae</taxon>
        <taxon>Cyprinodontiformes</taxon>
        <taxon>Fundulidae</taxon>
        <taxon>Fundulus</taxon>
    </lineage>
</organism>
<feature type="domain" description="DUF4939" evidence="2">
    <location>
        <begin position="84"/>
        <end position="169"/>
    </location>
</feature>
<name>A0A3Q2PN10_FUNHE</name>
<feature type="region of interest" description="Disordered" evidence="1">
    <location>
        <begin position="1"/>
        <end position="22"/>
    </location>
</feature>
<dbReference type="Ensembl" id="ENSFHET00000032706.1">
    <property type="protein sequence ID" value="ENSFHEP00000014214.1"/>
    <property type="gene ID" value="ENSFHEG00000015751.1"/>
</dbReference>
<keyword evidence="4" id="KW-1185">Reference proteome</keyword>
<feature type="region of interest" description="Disordered" evidence="1">
    <location>
        <begin position="57"/>
        <end position="78"/>
    </location>
</feature>